<keyword evidence="6" id="KW-1185">Reference proteome</keyword>
<organism evidence="5 6">
    <name type="scientific">Aspergillus ibericus CBS 121593</name>
    <dbReference type="NCBI Taxonomy" id="1448316"/>
    <lineage>
        <taxon>Eukaryota</taxon>
        <taxon>Fungi</taxon>
        <taxon>Dikarya</taxon>
        <taxon>Ascomycota</taxon>
        <taxon>Pezizomycotina</taxon>
        <taxon>Eurotiomycetes</taxon>
        <taxon>Eurotiomycetidae</taxon>
        <taxon>Eurotiales</taxon>
        <taxon>Aspergillaceae</taxon>
        <taxon>Aspergillus</taxon>
        <taxon>Aspergillus subgen. Circumdati</taxon>
    </lineage>
</organism>
<dbReference type="Proteomes" id="UP000249402">
    <property type="component" value="Unassembled WGS sequence"/>
</dbReference>
<dbReference type="VEuPathDB" id="FungiDB:BO80DRAFT_455175"/>
<reference evidence="5 6" key="1">
    <citation type="submission" date="2018-02" db="EMBL/GenBank/DDBJ databases">
        <title>The genomes of Aspergillus section Nigri reveals drivers in fungal speciation.</title>
        <authorList>
            <consortium name="DOE Joint Genome Institute"/>
            <person name="Vesth T.C."/>
            <person name="Nybo J."/>
            <person name="Theobald S."/>
            <person name="Brandl J."/>
            <person name="Frisvad J.C."/>
            <person name="Nielsen K.F."/>
            <person name="Lyhne E.K."/>
            <person name="Kogle M.E."/>
            <person name="Kuo A."/>
            <person name="Riley R."/>
            <person name="Clum A."/>
            <person name="Nolan M."/>
            <person name="Lipzen A."/>
            <person name="Salamov A."/>
            <person name="Henrissat B."/>
            <person name="Wiebenga A."/>
            <person name="De vries R.P."/>
            <person name="Grigoriev I.V."/>
            <person name="Mortensen U.H."/>
            <person name="Andersen M.R."/>
            <person name="Baker S.E."/>
        </authorList>
    </citation>
    <scope>NUCLEOTIDE SEQUENCE [LARGE SCALE GENOMIC DNA]</scope>
    <source>
        <strain evidence="5 6">CBS 121593</strain>
    </source>
</reference>
<dbReference type="AlphaFoldDB" id="A0A395GZP0"/>
<evidence type="ECO:0000313" key="6">
    <source>
        <dbReference type="Proteomes" id="UP000249402"/>
    </source>
</evidence>
<dbReference type="STRING" id="1448316.A0A395GZP0"/>
<keyword evidence="1" id="KW-0560">Oxidoreductase</keyword>
<dbReference type="InterPro" id="IPR052128">
    <property type="entry name" value="Oxidoreductase_NAD-binding"/>
</dbReference>
<dbReference type="InterPro" id="IPR039261">
    <property type="entry name" value="FNR_nucleotide-bd"/>
</dbReference>
<evidence type="ECO:0000256" key="3">
    <source>
        <dbReference type="SAM" id="MobiDB-lite"/>
    </source>
</evidence>
<dbReference type="GO" id="GO:0016491">
    <property type="term" value="F:oxidoreductase activity"/>
    <property type="evidence" value="ECO:0007669"/>
    <property type="project" value="UniProtKB-KW"/>
</dbReference>
<evidence type="ECO:0000256" key="2">
    <source>
        <dbReference type="ARBA" id="ARBA00023027"/>
    </source>
</evidence>
<dbReference type="EMBL" id="KZ824437">
    <property type="protein sequence ID" value="RAL01061.1"/>
    <property type="molecule type" value="Genomic_DNA"/>
</dbReference>
<dbReference type="PANTHER" id="PTHR46505:SF1">
    <property type="entry name" value="OXIDOREDUCTASE NAD-BINDING DOMAIN-CONTAINING PROTEIN 1"/>
    <property type="match status" value="1"/>
</dbReference>
<dbReference type="OrthoDB" id="436496at2759"/>
<dbReference type="CDD" id="cd00322">
    <property type="entry name" value="FNR_like"/>
    <property type="match status" value="1"/>
</dbReference>
<dbReference type="RefSeq" id="XP_025575388.1">
    <property type="nucleotide sequence ID" value="XM_025722096.1"/>
</dbReference>
<proteinExistence type="predicted"/>
<keyword evidence="2" id="KW-0520">NAD</keyword>
<dbReference type="GeneID" id="37226961"/>
<dbReference type="GO" id="GO:0005739">
    <property type="term" value="C:mitochondrion"/>
    <property type="evidence" value="ECO:0007669"/>
    <property type="project" value="TreeGrafter"/>
</dbReference>
<feature type="region of interest" description="Disordered" evidence="3">
    <location>
        <begin position="1"/>
        <end position="23"/>
    </location>
</feature>
<name>A0A395GZP0_9EURO</name>
<protein>
    <recommendedName>
        <fullName evidence="4">FAD-binding FR-type domain-containing protein</fullName>
    </recommendedName>
</protein>
<evidence type="ECO:0000313" key="5">
    <source>
        <dbReference type="EMBL" id="RAL01061.1"/>
    </source>
</evidence>
<evidence type="ECO:0000256" key="1">
    <source>
        <dbReference type="ARBA" id="ARBA00023002"/>
    </source>
</evidence>
<gene>
    <name evidence="5" type="ORF">BO80DRAFT_455175</name>
</gene>
<accession>A0A395GZP0</accession>
<dbReference type="PANTHER" id="PTHR46505">
    <property type="entry name" value="OXIDOREDUCTASE NAD-BINDING DOMAIN-CONTAINING PROTEIN 1"/>
    <property type="match status" value="1"/>
</dbReference>
<sequence>MSSPTSRKGSQPHQLRTAAEPRQNRLYNVRLSHIEQVNPSVRLLQLTIPPEVQDEAEGPELDQTTPPQPLTFLPGQWLDVHIPTISHAGGFSITSTPADAQILPSLEPPTAIPIEETDIPPIDPHGRPPYVELAVRHAPSNPASAWLWRPADEILGTELSIRVGGSFVWPPSSSGVVELTRIRTVVFVAGGVGINPLISMLSHLNNGDDEATALQHPHLNIRFLYSTKLPRGEGEANGTSLDQVLFLSRLRQIIASQSQFHRLQISLDLFITDLDPGTELGSLLGGSSEDLTLHARRINRGDLEKVVSGPDGRVRPEETVCYVCGPPEMTDEVVESLEGFLGKGERVFYEKWW</sequence>
<dbReference type="Gene3D" id="3.40.50.80">
    <property type="entry name" value="Nucleotide-binding domain of ferredoxin-NADP reductase (FNR) module"/>
    <property type="match status" value="1"/>
</dbReference>
<dbReference type="Gene3D" id="2.40.30.10">
    <property type="entry name" value="Translation factors"/>
    <property type="match status" value="1"/>
</dbReference>
<feature type="compositionally biased region" description="Polar residues" evidence="3">
    <location>
        <begin position="1"/>
        <end position="14"/>
    </location>
</feature>
<dbReference type="SUPFAM" id="SSF52343">
    <property type="entry name" value="Ferredoxin reductase-like, C-terminal NADP-linked domain"/>
    <property type="match status" value="1"/>
</dbReference>
<dbReference type="InterPro" id="IPR017927">
    <property type="entry name" value="FAD-bd_FR_type"/>
</dbReference>
<feature type="domain" description="FAD-binding FR-type" evidence="4">
    <location>
        <begin position="24"/>
        <end position="178"/>
    </location>
</feature>
<evidence type="ECO:0000259" key="4">
    <source>
        <dbReference type="PROSITE" id="PS51384"/>
    </source>
</evidence>
<dbReference type="PROSITE" id="PS51384">
    <property type="entry name" value="FAD_FR"/>
    <property type="match status" value="1"/>
</dbReference>